<reference evidence="1 2" key="1">
    <citation type="submission" date="2018-03" db="EMBL/GenBank/DDBJ databases">
        <title>Diversity of phytobeneficial traits revealed by whole-genome analysis of worldwide-isolated phenazine-producing Pseudomonas spp.</title>
        <authorList>
            <person name="Biessy A."/>
            <person name="Novinscak A."/>
            <person name="Blom J."/>
            <person name="Leger G."/>
            <person name="Thomashow L.S."/>
            <person name="Cazorla F.M."/>
            <person name="Josic D."/>
            <person name="Filion M."/>
        </authorList>
    </citation>
    <scope>NUCLEOTIDE SEQUENCE [LARGE SCALE GENOMIC DNA]</scope>
    <source>
        <strain evidence="1 2">B25</strain>
    </source>
</reference>
<sequence>MCFASLFEASFACHEHSPIVCFGSIQVILNLRSEKLPVSQQAA</sequence>
<dbReference type="AlphaFoldDB" id="A0A3G7TSM3"/>
<name>A0A3G7TSM3_9PSED</name>
<accession>A0A3G7TSM3</accession>
<gene>
    <name evidence="1" type="ORF">C4K04_4434</name>
</gene>
<organism evidence="1 2">
    <name type="scientific">Pseudomonas chlororaphis</name>
    <dbReference type="NCBI Taxonomy" id="587753"/>
    <lineage>
        <taxon>Bacteria</taxon>
        <taxon>Pseudomonadati</taxon>
        <taxon>Pseudomonadota</taxon>
        <taxon>Gammaproteobacteria</taxon>
        <taxon>Pseudomonadales</taxon>
        <taxon>Pseudomonadaceae</taxon>
        <taxon>Pseudomonas</taxon>
    </lineage>
</organism>
<dbReference type="EMBL" id="CP027753">
    <property type="protein sequence ID" value="AZE50093.1"/>
    <property type="molecule type" value="Genomic_DNA"/>
</dbReference>
<dbReference type="Proteomes" id="UP000268048">
    <property type="component" value="Chromosome"/>
</dbReference>
<evidence type="ECO:0000313" key="2">
    <source>
        <dbReference type="Proteomes" id="UP000268048"/>
    </source>
</evidence>
<protein>
    <submittedName>
        <fullName evidence="1">Uncharacterized protein</fullName>
    </submittedName>
</protein>
<proteinExistence type="predicted"/>
<evidence type="ECO:0000313" key="1">
    <source>
        <dbReference type="EMBL" id="AZE50093.1"/>
    </source>
</evidence>